<evidence type="ECO:0000256" key="5">
    <source>
        <dbReference type="SAM" id="MobiDB-lite"/>
    </source>
</evidence>
<evidence type="ECO:0000259" key="7">
    <source>
        <dbReference type="PROSITE" id="PS50850"/>
    </source>
</evidence>
<dbReference type="AlphaFoldDB" id="A0A846YC53"/>
<dbReference type="PROSITE" id="PS50850">
    <property type="entry name" value="MFS"/>
    <property type="match status" value="1"/>
</dbReference>
<comment type="subcellular location">
    <subcellularLocation>
        <location evidence="1">Cell membrane</location>
        <topology evidence="1">Multi-pass membrane protein</topology>
    </subcellularLocation>
</comment>
<keyword evidence="4 6" id="KW-0472">Membrane</keyword>
<feature type="domain" description="Major facilitator superfamily (MFS) profile" evidence="7">
    <location>
        <begin position="43"/>
        <end position="443"/>
    </location>
</feature>
<feature type="region of interest" description="Disordered" evidence="5">
    <location>
        <begin position="458"/>
        <end position="486"/>
    </location>
</feature>
<dbReference type="PANTHER" id="PTHR11360">
    <property type="entry name" value="MONOCARBOXYLATE TRANSPORTER"/>
    <property type="match status" value="1"/>
</dbReference>
<name>A0A846YC53_9NOCA</name>
<feature type="transmembrane region" description="Helical" evidence="6">
    <location>
        <begin position="388"/>
        <end position="407"/>
    </location>
</feature>
<dbReference type="CDD" id="cd17355">
    <property type="entry name" value="MFS_YcxA_like"/>
    <property type="match status" value="1"/>
</dbReference>
<feature type="transmembrane region" description="Helical" evidence="6">
    <location>
        <begin position="197"/>
        <end position="219"/>
    </location>
</feature>
<accession>A0A846YC53</accession>
<feature type="transmembrane region" description="Helical" evidence="6">
    <location>
        <begin position="78"/>
        <end position="98"/>
    </location>
</feature>
<evidence type="ECO:0000256" key="2">
    <source>
        <dbReference type="ARBA" id="ARBA00022692"/>
    </source>
</evidence>
<feature type="transmembrane region" description="Helical" evidence="6">
    <location>
        <begin position="327"/>
        <end position="347"/>
    </location>
</feature>
<dbReference type="SUPFAM" id="SSF103473">
    <property type="entry name" value="MFS general substrate transporter"/>
    <property type="match status" value="1"/>
</dbReference>
<dbReference type="InterPro" id="IPR050327">
    <property type="entry name" value="Proton-linked_MCT"/>
</dbReference>
<gene>
    <name evidence="8" type="ORF">HGA15_10970</name>
</gene>
<evidence type="ECO:0000313" key="9">
    <source>
        <dbReference type="Proteomes" id="UP000570678"/>
    </source>
</evidence>
<keyword evidence="3 6" id="KW-1133">Transmembrane helix</keyword>
<proteinExistence type="predicted"/>
<feature type="transmembrane region" description="Helical" evidence="6">
    <location>
        <begin position="110"/>
        <end position="129"/>
    </location>
</feature>
<feature type="transmembrane region" description="Helical" evidence="6">
    <location>
        <begin position="297"/>
        <end position="320"/>
    </location>
</feature>
<dbReference type="PANTHER" id="PTHR11360:SF284">
    <property type="entry name" value="EG:103B4.3 PROTEIN-RELATED"/>
    <property type="match status" value="1"/>
</dbReference>
<feature type="transmembrane region" description="Helical" evidence="6">
    <location>
        <begin position="419"/>
        <end position="440"/>
    </location>
</feature>
<feature type="transmembrane region" description="Helical" evidence="6">
    <location>
        <begin position="353"/>
        <end position="376"/>
    </location>
</feature>
<comment type="caution">
    <text evidence="8">The sequence shown here is derived from an EMBL/GenBank/DDBJ whole genome shotgun (WGS) entry which is preliminary data.</text>
</comment>
<keyword evidence="2 6" id="KW-0812">Transmembrane</keyword>
<feature type="transmembrane region" description="Helical" evidence="6">
    <location>
        <begin position="40"/>
        <end position="58"/>
    </location>
</feature>
<dbReference type="Gene3D" id="1.20.1250.20">
    <property type="entry name" value="MFS general substrate transporter like domains"/>
    <property type="match status" value="2"/>
</dbReference>
<dbReference type="Proteomes" id="UP000570678">
    <property type="component" value="Unassembled WGS sequence"/>
</dbReference>
<evidence type="ECO:0000256" key="1">
    <source>
        <dbReference type="ARBA" id="ARBA00004651"/>
    </source>
</evidence>
<dbReference type="InterPro" id="IPR011701">
    <property type="entry name" value="MFS"/>
</dbReference>
<feature type="transmembrane region" description="Helical" evidence="6">
    <location>
        <begin position="264"/>
        <end position="285"/>
    </location>
</feature>
<sequence length="486" mass="50608">MIFTHIVDSATGSGIAGHECLIIVRTPSITVAIRTSRLHYAWIVAGVSFVAILGAAGFRAVPSVFMHPLHTEFGWSHATVGAAMSINMVLFGVTAPFAAALMDRFGVRPILAGALVLIATGTGLGLFMTASWQLILLWGVLVGLGTGSISMGFVATVSTRWFVARRGLVTGVLTAASATGQLVFLPVVAGVTDRVGWRWASLIVTCAALAVIPLVLLFIRDRPSDIGTTAYGGSADADETLPNGTFGAAASGLVQGMRVRAFRLLAGSFAICGMTTNGLIGTHFIPAAHDHGMPTTVAASLLATVGIFDVLGTVFSGWLTDRVDARILLVIYYLGRGVSLLALPALLSPHAEPSMWVFIIFYGLDWVATVPPTIALCRRWFGAAAPIVFGWVFAAHQLGAAVAAFGAGYVRDADGSYDLAFHVAAGLCAAAALMCAAIRLPDRYLPATKVPGCGEARVREGGAASGGGPTARSGRPVPHRDGRRVD</sequence>
<protein>
    <submittedName>
        <fullName evidence="8">MFS transporter</fullName>
    </submittedName>
</protein>
<feature type="transmembrane region" description="Helical" evidence="6">
    <location>
        <begin position="135"/>
        <end position="156"/>
    </location>
</feature>
<evidence type="ECO:0000256" key="3">
    <source>
        <dbReference type="ARBA" id="ARBA00022989"/>
    </source>
</evidence>
<reference evidence="8 9" key="1">
    <citation type="submission" date="2020-04" db="EMBL/GenBank/DDBJ databases">
        <title>MicrobeNet Type strains.</title>
        <authorList>
            <person name="Nicholson A.C."/>
        </authorList>
    </citation>
    <scope>NUCLEOTIDE SEQUENCE [LARGE SCALE GENOMIC DNA]</scope>
    <source>
        <strain evidence="8 9">JCM 3332</strain>
    </source>
</reference>
<dbReference type="GO" id="GO:0022857">
    <property type="term" value="F:transmembrane transporter activity"/>
    <property type="evidence" value="ECO:0007669"/>
    <property type="project" value="InterPro"/>
</dbReference>
<evidence type="ECO:0000256" key="4">
    <source>
        <dbReference type="ARBA" id="ARBA00023136"/>
    </source>
</evidence>
<evidence type="ECO:0000313" key="8">
    <source>
        <dbReference type="EMBL" id="NKY56663.1"/>
    </source>
</evidence>
<dbReference type="InterPro" id="IPR020846">
    <property type="entry name" value="MFS_dom"/>
</dbReference>
<keyword evidence="9" id="KW-1185">Reference proteome</keyword>
<evidence type="ECO:0000256" key="6">
    <source>
        <dbReference type="SAM" id="Phobius"/>
    </source>
</evidence>
<dbReference type="GO" id="GO:0005886">
    <property type="term" value="C:plasma membrane"/>
    <property type="evidence" value="ECO:0007669"/>
    <property type="project" value="UniProtKB-SubCell"/>
</dbReference>
<dbReference type="EMBL" id="JAAXOT010000004">
    <property type="protein sequence ID" value="NKY56663.1"/>
    <property type="molecule type" value="Genomic_DNA"/>
</dbReference>
<feature type="transmembrane region" description="Helical" evidence="6">
    <location>
        <begin position="168"/>
        <end position="191"/>
    </location>
</feature>
<dbReference type="Pfam" id="PF07690">
    <property type="entry name" value="MFS_1"/>
    <property type="match status" value="1"/>
</dbReference>
<organism evidence="8 9">
    <name type="scientific">Nocardia flavorosea</name>
    <dbReference type="NCBI Taxonomy" id="53429"/>
    <lineage>
        <taxon>Bacteria</taxon>
        <taxon>Bacillati</taxon>
        <taxon>Actinomycetota</taxon>
        <taxon>Actinomycetes</taxon>
        <taxon>Mycobacteriales</taxon>
        <taxon>Nocardiaceae</taxon>
        <taxon>Nocardia</taxon>
    </lineage>
</organism>
<dbReference type="InterPro" id="IPR036259">
    <property type="entry name" value="MFS_trans_sf"/>
</dbReference>